<comment type="caution">
    <text evidence="1">The sequence shown here is derived from an EMBL/GenBank/DDBJ whole genome shotgun (WGS) entry which is preliminary data.</text>
</comment>
<keyword evidence="2" id="KW-1185">Reference proteome</keyword>
<dbReference type="Pfam" id="PF04985">
    <property type="entry name" value="Phage_tube"/>
    <property type="match status" value="1"/>
</dbReference>
<evidence type="ECO:0000313" key="1">
    <source>
        <dbReference type="EMBL" id="CAH6661974.1"/>
    </source>
</evidence>
<name>A0ABN8TGM8_9ENTR</name>
<reference evidence="1" key="1">
    <citation type="submission" date="2022-05" db="EMBL/GenBank/DDBJ databases">
        <authorList>
            <person name="Blom J."/>
        </authorList>
    </citation>
    <scope>NUCLEOTIDE SEQUENCE</scope>
    <source>
        <strain evidence="1">Type strain: CPO20170097</strain>
    </source>
</reference>
<accession>A0ABN8TGM8</accession>
<sequence length="168" mass="18074">MGGVLTRMARRATVQGIPLMLTLEDVSDPAPAKVMEKTRGGSFIEREVNTGIEAMSASLTITGATSEVLAVYGLTTGRTAAVTVEEAYRDEDGNKYTVVSEWIGEASKIEDSNTKMGELAQTVISFSPSWKKKTINGVIVWEVATNGSVMNLGTEDILAEFRSMVGLY</sequence>
<proteinExistence type="predicted"/>
<organism evidence="1 2">
    <name type="scientific">Pseudocitrobacter vendiensis</name>
    <dbReference type="NCBI Taxonomy" id="2488306"/>
    <lineage>
        <taxon>Bacteria</taxon>
        <taxon>Pseudomonadati</taxon>
        <taxon>Pseudomonadota</taxon>
        <taxon>Gammaproteobacteria</taxon>
        <taxon>Enterobacterales</taxon>
        <taxon>Enterobacteriaceae</taxon>
        <taxon>Pseudocitrobacter</taxon>
    </lineage>
</organism>
<dbReference type="EMBL" id="CALSBS010000033">
    <property type="protein sequence ID" value="CAH6661974.1"/>
    <property type="molecule type" value="Genomic_DNA"/>
</dbReference>
<dbReference type="Proteomes" id="UP001152651">
    <property type="component" value="Unassembled WGS sequence"/>
</dbReference>
<evidence type="ECO:0000313" key="2">
    <source>
        <dbReference type="Proteomes" id="UP001152651"/>
    </source>
</evidence>
<protein>
    <submittedName>
        <fullName evidence="1">Phage major tail tube protein</fullName>
    </submittedName>
</protein>
<dbReference type="InterPro" id="IPR006498">
    <property type="entry name" value="Tail_tube"/>
</dbReference>
<dbReference type="RefSeq" id="WP_063617411.1">
    <property type="nucleotide sequence ID" value="NZ_CALSBS010000033.1"/>
</dbReference>
<gene>
    <name evidence="1" type="ORF">FBBNIHIM_22970</name>
</gene>